<dbReference type="Gene3D" id="2.40.128.320">
    <property type="entry name" value="Protein HRI1, N-terminal domain"/>
    <property type="match status" value="1"/>
</dbReference>
<dbReference type="InterPro" id="IPR031818">
    <property type="entry name" value="Hri1"/>
</dbReference>
<keyword evidence="8" id="KW-1185">Reference proteome</keyword>
<keyword evidence="6" id="KW-0539">Nucleus</keyword>
<dbReference type="GO" id="GO:0005737">
    <property type="term" value="C:cytoplasm"/>
    <property type="evidence" value="ECO:0007669"/>
    <property type="project" value="UniProtKB-SubCell"/>
</dbReference>
<keyword evidence="5" id="KW-0963">Cytoplasm</keyword>
<dbReference type="Proteomes" id="UP001301958">
    <property type="component" value="Unassembled WGS sequence"/>
</dbReference>
<evidence type="ECO:0000313" key="7">
    <source>
        <dbReference type="EMBL" id="KAK4223022.1"/>
    </source>
</evidence>
<dbReference type="GO" id="GO:0005634">
    <property type="term" value="C:nucleus"/>
    <property type="evidence" value="ECO:0007669"/>
    <property type="project" value="UniProtKB-SubCell"/>
</dbReference>
<dbReference type="AlphaFoldDB" id="A0AAN6YTQ3"/>
<organism evidence="7 8">
    <name type="scientific">Podospora fimiseda</name>
    <dbReference type="NCBI Taxonomy" id="252190"/>
    <lineage>
        <taxon>Eukaryota</taxon>
        <taxon>Fungi</taxon>
        <taxon>Dikarya</taxon>
        <taxon>Ascomycota</taxon>
        <taxon>Pezizomycotina</taxon>
        <taxon>Sordariomycetes</taxon>
        <taxon>Sordariomycetidae</taxon>
        <taxon>Sordariales</taxon>
        <taxon>Podosporaceae</taxon>
        <taxon>Podospora</taxon>
    </lineage>
</organism>
<comment type="caution">
    <text evidence="7">The sequence shown here is derived from an EMBL/GenBank/DDBJ whole genome shotgun (WGS) entry which is preliminary data.</text>
</comment>
<gene>
    <name evidence="7" type="ORF">QBC38DRAFT_426283</name>
</gene>
<evidence type="ECO:0000256" key="3">
    <source>
        <dbReference type="ARBA" id="ARBA00005229"/>
    </source>
</evidence>
<reference evidence="7" key="1">
    <citation type="journal article" date="2023" name="Mol. Phylogenet. Evol.">
        <title>Genome-scale phylogeny and comparative genomics of the fungal order Sordariales.</title>
        <authorList>
            <person name="Hensen N."/>
            <person name="Bonometti L."/>
            <person name="Westerberg I."/>
            <person name="Brannstrom I.O."/>
            <person name="Guillou S."/>
            <person name="Cros-Aarteil S."/>
            <person name="Calhoun S."/>
            <person name="Haridas S."/>
            <person name="Kuo A."/>
            <person name="Mondo S."/>
            <person name="Pangilinan J."/>
            <person name="Riley R."/>
            <person name="LaButti K."/>
            <person name="Andreopoulos B."/>
            <person name="Lipzen A."/>
            <person name="Chen C."/>
            <person name="Yan M."/>
            <person name="Daum C."/>
            <person name="Ng V."/>
            <person name="Clum A."/>
            <person name="Steindorff A."/>
            <person name="Ohm R.A."/>
            <person name="Martin F."/>
            <person name="Silar P."/>
            <person name="Natvig D.O."/>
            <person name="Lalanne C."/>
            <person name="Gautier V."/>
            <person name="Ament-Velasquez S.L."/>
            <person name="Kruys A."/>
            <person name="Hutchinson M.I."/>
            <person name="Powell A.J."/>
            <person name="Barry K."/>
            <person name="Miller A.N."/>
            <person name="Grigoriev I.V."/>
            <person name="Debuchy R."/>
            <person name="Gladieux P."/>
            <person name="Hiltunen Thoren M."/>
            <person name="Johannesson H."/>
        </authorList>
    </citation>
    <scope>NUCLEOTIDE SEQUENCE</scope>
    <source>
        <strain evidence="7">CBS 990.96</strain>
    </source>
</reference>
<dbReference type="CDD" id="cd11692">
    <property type="entry name" value="HRI1_N_like"/>
    <property type="match status" value="1"/>
</dbReference>
<sequence>MADISIRESIRWLPDAASEPTSTIVLTSPERRFVDIRILNPTTSSDQNLPLSRLDWAISGTSSSTPVTNPSIGQTYFHCIWRHWINSRTTDVLNAADEGDNHPVDGQPSLTLEKGSMINPSTGLLTQYEEFWRSEEIQSVEGKKICLVLEYQGEKGEEERGSMIRLGQYVQAFMRKGEDIIVERYRYDGVKGWVCEAAINEGGKLKVPSDFVMMVGGEAEVEDEVVGPGGERWKVVEKSVL</sequence>
<proteinExistence type="inferred from homology"/>
<protein>
    <recommendedName>
        <fullName evidence="4">Protein HRI1</fullName>
    </recommendedName>
</protein>
<evidence type="ECO:0000256" key="5">
    <source>
        <dbReference type="ARBA" id="ARBA00022490"/>
    </source>
</evidence>
<accession>A0AAN6YTQ3</accession>
<evidence type="ECO:0000256" key="1">
    <source>
        <dbReference type="ARBA" id="ARBA00004123"/>
    </source>
</evidence>
<comment type="subcellular location">
    <subcellularLocation>
        <location evidence="2">Cytoplasm</location>
    </subcellularLocation>
    <subcellularLocation>
        <location evidence="1">Nucleus</location>
    </subcellularLocation>
</comment>
<dbReference type="InterPro" id="IPR043047">
    <property type="entry name" value="Hri1_N_sf"/>
</dbReference>
<reference evidence="7" key="2">
    <citation type="submission" date="2023-05" db="EMBL/GenBank/DDBJ databases">
        <authorList>
            <consortium name="Lawrence Berkeley National Laboratory"/>
            <person name="Steindorff A."/>
            <person name="Hensen N."/>
            <person name="Bonometti L."/>
            <person name="Westerberg I."/>
            <person name="Brannstrom I.O."/>
            <person name="Guillou S."/>
            <person name="Cros-Aarteil S."/>
            <person name="Calhoun S."/>
            <person name="Haridas S."/>
            <person name="Kuo A."/>
            <person name="Mondo S."/>
            <person name="Pangilinan J."/>
            <person name="Riley R."/>
            <person name="Labutti K."/>
            <person name="Andreopoulos B."/>
            <person name="Lipzen A."/>
            <person name="Chen C."/>
            <person name="Yanf M."/>
            <person name="Daum C."/>
            <person name="Ng V."/>
            <person name="Clum A."/>
            <person name="Ohm R."/>
            <person name="Martin F."/>
            <person name="Silar P."/>
            <person name="Natvig D."/>
            <person name="Lalanne C."/>
            <person name="Gautier V."/>
            <person name="Ament-Velasquez S.L."/>
            <person name="Kruys A."/>
            <person name="Hutchinson M.I."/>
            <person name="Powell A.J."/>
            <person name="Barry K."/>
            <person name="Miller A.N."/>
            <person name="Grigoriev I.V."/>
            <person name="Debuchy R."/>
            <person name="Gladieux P."/>
            <person name="Thoren M.H."/>
            <person name="Johannesson H."/>
        </authorList>
    </citation>
    <scope>NUCLEOTIDE SEQUENCE</scope>
    <source>
        <strain evidence="7">CBS 990.96</strain>
    </source>
</reference>
<dbReference type="InterPro" id="IPR038744">
    <property type="entry name" value="Hri1_N"/>
</dbReference>
<dbReference type="CDD" id="cd11693">
    <property type="entry name" value="HRI1_C_like"/>
    <property type="match status" value="1"/>
</dbReference>
<comment type="similarity">
    <text evidence="3">Belongs to the HRI1 family.</text>
</comment>
<evidence type="ECO:0000256" key="6">
    <source>
        <dbReference type="ARBA" id="ARBA00023242"/>
    </source>
</evidence>
<name>A0AAN6YTQ3_9PEZI</name>
<evidence type="ECO:0000256" key="2">
    <source>
        <dbReference type="ARBA" id="ARBA00004496"/>
    </source>
</evidence>
<dbReference type="Pfam" id="PF16815">
    <property type="entry name" value="HRI1"/>
    <property type="match status" value="1"/>
</dbReference>
<evidence type="ECO:0000256" key="4">
    <source>
        <dbReference type="ARBA" id="ARBA00017063"/>
    </source>
</evidence>
<dbReference type="EMBL" id="MU865444">
    <property type="protein sequence ID" value="KAK4223022.1"/>
    <property type="molecule type" value="Genomic_DNA"/>
</dbReference>
<evidence type="ECO:0000313" key="8">
    <source>
        <dbReference type="Proteomes" id="UP001301958"/>
    </source>
</evidence>